<reference evidence="3 4" key="1">
    <citation type="journal article" date="2008" name="Nature">
        <title>The Phaeodactylum genome reveals the evolutionary history of diatom genomes.</title>
        <authorList>
            <person name="Bowler C."/>
            <person name="Allen A.E."/>
            <person name="Badger J.H."/>
            <person name="Grimwood J."/>
            <person name="Jabbari K."/>
            <person name="Kuo A."/>
            <person name="Maheswari U."/>
            <person name="Martens C."/>
            <person name="Maumus F."/>
            <person name="Otillar R.P."/>
            <person name="Rayko E."/>
            <person name="Salamov A."/>
            <person name="Vandepoele K."/>
            <person name="Beszteri B."/>
            <person name="Gruber A."/>
            <person name="Heijde M."/>
            <person name="Katinka M."/>
            <person name="Mock T."/>
            <person name="Valentin K."/>
            <person name="Verret F."/>
            <person name="Berges J.A."/>
            <person name="Brownlee C."/>
            <person name="Cadoret J.P."/>
            <person name="Chiovitti A."/>
            <person name="Choi C.J."/>
            <person name="Coesel S."/>
            <person name="De Martino A."/>
            <person name="Detter J.C."/>
            <person name="Durkin C."/>
            <person name="Falciatore A."/>
            <person name="Fournet J."/>
            <person name="Haruta M."/>
            <person name="Huysman M.J."/>
            <person name="Jenkins B.D."/>
            <person name="Jiroutova K."/>
            <person name="Jorgensen R.E."/>
            <person name="Joubert Y."/>
            <person name="Kaplan A."/>
            <person name="Kroger N."/>
            <person name="Kroth P.G."/>
            <person name="La Roche J."/>
            <person name="Lindquist E."/>
            <person name="Lommer M."/>
            <person name="Martin-Jezequel V."/>
            <person name="Lopez P.J."/>
            <person name="Lucas S."/>
            <person name="Mangogna M."/>
            <person name="McGinnis K."/>
            <person name="Medlin L.K."/>
            <person name="Montsant A."/>
            <person name="Oudot-Le Secq M.P."/>
            <person name="Napoli C."/>
            <person name="Obornik M."/>
            <person name="Parker M.S."/>
            <person name="Petit J.L."/>
            <person name="Porcel B.M."/>
            <person name="Poulsen N."/>
            <person name="Robison M."/>
            <person name="Rychlewski L."/>
            <person name="Rynearson T.A."/>
            <person name="Schmutz J."/>
            <person name="Shapiro H."/>
            <person name="Siaut M."/>
            <person name="Stanley M."/>
            <person name="Sussman M.R."/>
            <person name="Taylor A.R."/>
            <person name="Vardi A."/>
            <person name="von Dassow P."/>
            <person name="Vyverman W."/>
            <person name="Willis A."/>
            <person name="Wyrwicz L.S."/>
            <person name="Rokhsar D.S."/>
            <person name="Weissenbach J."/>
            <person name="Armbrust E.V."/>
            <person name="Green B.R."/>
            <person name="Van de Peer Y."/>
            <person name="Grigoriev I.V."/>
        </authorList>
    </citation>
    <scope>NUCLEOTIDE SEQUENCE [LARGE SCALE GENOMIC DNA]</scope>
    <source>
        <strain evidence="3 4">CCAP 1055/1</strain>
    </source>
</reference>
<dbReference type="PaxDb" id="2850-Phatr48556"/>
<dbReference type="KEGG" id="pti:PHATRDRAFT_48556"/>
<dbReference type="Pfam" id="PF04577">
    <property type="entry name" value="Glyco_transf_61"/>
    <property type="match status" value="1"/>
</dbReference>
<organism evidence="3 4">
    <name type="scientific">Phaeodactylum tricornutum (strain CCAP 1055/1)</name>
    <dbReference type="NCBI Taxonomy" id="556484"/>
    <lineage>
        <taxon>Eukaryota</taxon>
        <taxon>Sar</taxon>
        <taxon>Stramenopiles</taxon>
        <taxon>Ochrophyta</taxon>
        <taxon>Bacillariophyta</taxon>
        <taxon>Bacillariophyceae</taxon>
        <taxon>Bacillariophycidae</taxon>
        <taxon>Naviculales</taxon>
        <taxon>Phaeodactylaceae</taxon>
        <taxon>Phaeodactylum</taxon>
    </lineage>
</organism>
<accession>B7G7N5</accession>
<feature type="transmembrane region" description="Helical" evidence="1">
    <location>
        <begin position="7"/>
        <end position="28"/>
    </location>
</feature>
<dbReference type="InParanoid" id="B7G7N5"/>
<dbReference type="GO" id="GO:0016757">
    <property type="term" value="F:glycosyltransferase activity"/>
    <property type="evidence" value="ECO:0007669"/>
    <property type="project" value="InterPro"/>
</dbReference>
<dbReference type="eggNOG" id="ENOG502SEVD">
    <property type="taxonomic scope" value="Eukaryota"/>
</dbReference>
<dbReference type="AlphaFoldDB" id="B7G7N5"/>
<dbReference type="GeneID" id="7194787"/>
<dbReference type="RefSeq" id="XP_002183176.1">
    <property type="nucleotide sequence ID" value="XM_002183140.1"/>
</dbReference>
<keyword evidence="4" id="KW-1185">Reference proteome</keyword>
<evidence type="ECO:0000259" key="2">
    <source>
        <dbReference type="Pfam" id="PF04577"/>
    </source>
</evidence>
<reference evidence="4" key="2">
    <citation type="submission" date="2008-08" db="EMBL/GenBank/DDBJ databases">
        <authorList>
            <consortium name="Diatom Consortium"/>
            <person name="Grigoriev I."/>
            <person name="Grimwood J."/>
            <person name="Kuo A."/>
            <person name="Otillar R.P."/>
            <person name="Salamov A."/>
            <person name="Detter J.C."/>
            <person name="Lindquist E."/>
            <person name="Shapiro H."/>
            <person name="Lucas S."/>
            <person name="Glavina del Rio T."/>
            <person name="Pitluck S."/>
            <person name="Rokhsar D."/>
            <person name="Bowler C."/>
        </authorList>
    </citation>
    <scope>GENOME REANNOTATION</scope>
    <source>
        <strain evidence="4">CCAP 1055/1</strain>
    </source>
</reference>
<dbReference type="EMBL" id="CM000620">
    <property type="protein sequence ID" value="EEC45394.1"/>
    <property type="molecule type" value="Genomic_DNA"/>
</dbReference>
<dbReference type="OrthoDB" id="529273at2759"/>
<name>B7G7N5_PHATC</name>
<keyword evidence="1" id="KW-1133">Transmembrane helix</keyword>
<protein>
    <recommendedName>
        <fullName evidence="2">Glycosyltransferase 61 catalytic domain-containing protein</fullName>
    </recommendedName>
</protein>
<keyword evidence="1" id="KW-0472">Membrane</keyword>
<dbReference type="InterPro" id="IPR049625">
    <property type="entry name" value="Glyco_transf_61_cat"/>
</dbReference>
<keyword evidence="1" id="KW-0812">Transmembrane</keyword>
<dbReference type="Proteomes" id="UP000000759">
    <property type="component" value="Chromosome 18"/>
</dbReference>
<feature type="domain" description="Glycosyltransferase 61 catalytic" evidence="2">
    <location>
        <begin position="363"/>
        <end position="455"/>
    </location>
</feature>
<sequence>MKRTCRVFSCSPFVPVGIVCSIWFLVLLQQHSALQKSNKTANYASGTMALPSLRKTSPSAHDNDTHPFPNMYNAPQTNLDVVQTKAARTFPVDAVFNGIPLRFKPEAPQSSVHCVKSNANDKPAWMFRSCQFLNLCYDLSEKDYVVFRDDAHPSQPLLDNRTQYMSLGGINPRWDSQKGFDKGSWKMEWFPRIKQPIDMEGYYELPTNLVLIPFHSLAAHNVGHLLWDDFYPIYTLLRMFNLERQPLLPIRHRVAHVLYANCDIRYKNRKRCKSNFLRFLPLLGVDPATFTTSKETVFNSTDGTPPKSRYVCAARAVAGLGTLTDHGFRDHGWNDRTEDGPPHNLGRGALFRDFRDFMVQHMLGTSGTTDQPMHPYRIRFSRESSRDWSRRLNFTQQITHLEGWLDDPDVSVEVVTLWNMSLREQVELAASTSIFVTACGGGSMTATFLPVGATLIVFYDPLRADAQASQVGLGSIEQCRTHPGALAAGFDHGRGG</sequence>
<proteinExistence type="predicted"/>
<evidence type="ECO:0000256" key="1">
    <source>
        <dbReference type="SAM" id="Phobius"/>
    </source>
</evidence>
<evidence type="ECO:0000313" key="4">
    <source>
        <dbReference type="Proteomes" id="UP000000759"/>
    </source>
</evidence>
<gene>
    <name evidence="3" type="ORF">PHATRDRAFT_48556</name>
</gene>
<evidence type="ECO:0000313" key="3">
    <source>
        <dbReference type="EMBL" id="EEC45394.1"/>
    </source>
</evidence>